<dbReference type="Pfam" id="PF00440">
    <property type="entry name" value="TetR_N"/>
    <property type="match status" value="1"/>
</dbReference>
<feature type="domain" description="HTH tetR-type" evidence="3">
    <location>
        <begin position="6"/>
        <end position="66"/>
    </location>
</feature>
<keyword evidence="1 2" id="KW-0238">DNA-binding</keyword>
<dbReference type="Gene3D" id="1.10.357.10">
    <property type="entry name" value="Tetracycline Repressor, domain 2"/>
    <property type="match status" value="1"/>
</dbReference>
<organism evidence="4 5">
    <name type="scientific">Pendulispora rubella</name>
    <dbReference type="NCBI Taxonomy" id="2741070"/>
    <lineage>
        <taxon>Bacteria</taxon>
        <taxon>Pseudomonadati</taxon>
        <taxon>Myxococcota</taxon>
        <taxon>Myxococcia</taxon>
        <taxon>Myxococcales</taxon>
        <taxon>Sorangiineae</taxon>
        <taxon>Pendulisporaceae</taxon>
        <taxon>Pendulispora</taxon>
    </lineage>
</organism>
<evidence type="ECO:0000256" key="1">
    <source>
        <dbReference type="ARBA" id="ARBA00023125"/>
    </source>
</evidence>
<keyword evidence="5" id="KW-1185">Reference proteome</keyword>
<reference evidence="4" key="1">
    <citation type="submission" date="2021-12" db="EMBL/GenBank/DDBJ databases">
        <title>Discovery of the Pendulisporaceae a myxobacterial family with distinct sporulation behavior and unique specialized metabolism.</title>
        <authorList>
            <person name="Garcia R."/>
            <person name="Popoff A."/>
            <person name="Bader C.D."/>
            <person name="Loehr J."/>
            <person name="Walesch S."/>
            <person name="Walt C."/>
            <person name="Boldt J."/>
            <person name="Bunk B."/>
            <person name="Haeckl F.J.F.P.J."/>
            <person name="Gunesch A.P."/>
            <person name="Birkelbach J."/>
            <person name="Nuebel U."/>
            <person name="Pietschmann T."/>
            <person name="Bach T."/>
            <person name="Mueller R."/>
        </authorList>
    </citation>
    <scope>NUCLEOTIDE SEQUENCE</scope>
    <source>
        <strain evidence="4">MSr11367</strain>
    </source>
</reference>
<protein>
    <submittedName>
        <fullName evidence="4">TetR/AcrR family transcriptional regulator</fullName>
    </submittedName>
</protein>
<evidence type="ECO:0000313" key="4">
    <source>
        <dbReference type="EMBL" id="WXB02429.1"/>
    </source>
</evidence>
<dbReference type="InterPro" id="IPR001647">
    <property type="entry name" value="HTH_TetR"/>
</dbReference>
<gene>
    <name evidence="4" type="ORF">LVJ94_36625</name>
</gene>
<proteinExistence type="predicted"/>
<dbReference type="InterPro" id="IPR009057">
    <property type="entry name" value="Homeodomain-like_sf"/>
</dbReference>
<dbReference type="PANTHER" id="PTHR30055">
    <property type="entry name" value="HTH-TYPE TRANSCRIPTIONAL REGULATOR RUTR"/>
    <property type="match status" value="1"/>
</dbReference>
<dbReference type="Proteomes" id="UP001374803">
    <property type="component" value="Chromosome"/>
</dbReference>
<evidence type="ECO:0000259" key="3">
    <source>
        <dbReference type="PROSITE" id="PS50977"/>
    </source>
</evidence>
<dbReference type="InterPro" id="IPR050109">
    <property type="entry name" value="HTH-type_TetR-like_transc_reg"/>
</dbReference>
<sequence length="199" mass="21797">MGTSEAERRKVILDAARRLLCHYGPHKTTIAEIAREAEIGVGTVYLEFASKESIIGALSDLEHARVLDAMHEAVARKKAEGASFADQIAALLDARVEMFLARGSQGAHTKDLLHCGNPGVKDAHLRFETRERTLLAHLLFEGAQEGELQPFPNAEETANALLLVYAAFAPPKLFCSPADDVRQMLRAVHGLVKHGLVRR</sequence>
<dbReference type="RefSeq" id="WP_394832057.1">
    <property type="nucleotide sequence ID" value="NZ_CP089929.1"/>
</dbReference>
<name>A0ABZ2KYP4_9BACT</name>
<dbReference type="PRINTS" id="PR00455">
    <property type="entry name" value="HTHTETR"/>
</dbReference>
<evidence type="ECO:0000256" key="2">
    <source>
        <dbReference type="PROSITE-ProRule" id="PRU00335"/>
    </source>
</evidence>
<dbReference type="SUPFAM" id="SSF48498">
    <property type="entry name" value="Tetracyclin repressor-like, C-terminal domain"/>
    <property type="match status" value="1"/>
</dbReference>
<dbReference type="PROSITE" id="PS50977">
    <property type="entry name" value="HTH_TETR_2"/>
    <property type="match status" value="1"/>
</dbReference>
<feature type="DNA-binding region" description="H-T-H motif" evidence="2">
    <location>
        <begin position="29"/>
        <end position="48"/>
    </location>
</feature>
<dbReference type="SUPFAM" id="SSF46689">
    <property type="entry name" value="Homeodomain-like"/>
    <property type="match status" value="1"/>
</dbReference>
<dbReference type="EMBL" id="CP089983">
    <property type="protein sequence ID" value="WXB02429.1"/>
    <property type="molecule type" value="Genomic_DNA"/>
</dbReference>
<evidence type="ECO:0000313" key="5">
    <source>
        <dbReference type="Proteomes" id="UP001374803"/>
    </source>
</evidence>
<dbReference type="InterPro" id="IPR036271">
    <property type="entry name" value="Tet_transcr_reg_TetR-rel_C_sf"/>
</dbReference>
<accession>A0ABZ2KYP4</accession>